<feature type="region of interest" description="Disordered" evidence="1">
    <location>
        <begin position="1"/>
        <end position="22"/>
    </location>
</feature>
<protein>
    <submittedName>
        <fullName evidence="2">Uncharacterized protein</fullName>
    </submittedName>
</protein>
<reference evidence="2 3" key="1">
    <citation type="submission" date="2023-02" db="EMBL/GenBank/DDBJ databases">
        <title>LHISI_Scaffold_Assembly.</title>
        <authorList>
            <person name="Stuart O.P."/>
            <person name="Cleave R."/>
            <person name="Magrath M.J.L."/>
            <person name="Mikheyev A.S."/>
        </authorList>
    </citation>
    <scope>NUCLEOTIDE SEQUENCE [LARGE SCALE GENOMIC DNA]</scope>
    <source>
        <strain evidence="2">Daus_M_001</strain>
        <tissue evidence="2">Leg muscle</tissue>
    </source>
</reference>
<dbReference type="Proteomes" id="UP001159363">
    <property type="component" value="Chromosome X"/>
</dbReference>
<accession>A0ABQ9HUR4</accession>
<evidence type="ECO:0000313" key="2">
    <source>
        <dbReference type="EMBL" id="KAJ8887811.1"/>
    </source>
</evidence>
<evidence type="ECO:0000313" key="3">
    <source>
        <dbReference type="Proteomes" id="UP001159363"/>
    </source>
</evidence>
<proteinExistence type="predicted"/>
<comment type="caution">
    <text evidence="2">The sequence shown here is derived from an EMBL/GenBank/DDBJ whole genome shotgun (WGS) entry which is preliminary data.</text>
</comment>
<keyword evidence="3" id="KW-1185">Reference proteome</keyword>
<gene>
    <name evidence="2" type="ORF">PR048_014029</name>
</gene>
<dbReference type="EMBL" id="JARBHB010000004">
    <property type="protein sequence ID" value="KAJ8887811.1"/>
    <property type="molecule type" value="Genomic_DNA"/>
</dbReference>
<organism evidence="2 3">
    <name type="scientific">Dryococelus australis</name>
    <dbReference type="NCBI Taxonomy" id="614101"/>
    <lineage>
        <taxon>Eukaryota</taxon>
        <taxon>Metazoa</taxon>
        <taxon>Ecdysozoa</taxon>
        <taxon>Arthropoda</taxon>
        <taxon>Hexapoda</taxon>
        <taxon>Insecta</taxon>
        <taxon>Pterygota</taxon>
        <taxon>Neoptera</taxon>
        <taxon>Polyneoptera</taxon>
        <taxon>Phasmatodea</taxon>
        <taxon>Verophasmatodea</taxon>
        <taxon>Anareolatae</taxon>
        <taxon>Phasmatidae</taxon>
        <taxon>Eurycanthinae</taxon>
        <taxon>Dryococelus</taxon>
    </lineage>
</organism>
<evidence type="ECO:0000256" key="1">
    <source>
        <dbReference type="SAM" id="MobiDB-lite"/>
    </source>
</evidence>
<name>A0ABQ9HUR4_9NEOP</name>
<sequence length="133" mass="14551">MEQRRNARAWETGDPGENPPPSGIIRHDFHFRKYTCVTTCKTVANDFCDYEKITPGLVGRLHSERAGTVAVNLRASHQGDLGSIPGRVTPDLRTWESCRTIRLVGGSSRGSPVSPALSFRRCSILASITLIGS</sequence>